<gene>
    <name evidence="10" type="primary">nst-1</name>
    <name evidence="10" type="ORF">Anas_03584</name>
</gene>
<accession>A0A5N5T4Z6</accession>
<sequence length="537" mass="61055">MHKKSSKKKGNFTSGKTTNRLRRFKKQQTQNDELNEVIKVSQLFKSTLEERREKSKIEFKLRRKEEKLLMFDTNRKLNEYFNSVTKIEKDSVKNIEEQNQNKFTDTSGKTYCKELRKVIEASDVILEVLDARDPQGSRSLPVEEMIMNEPNKRLILILNKADLVPKDSLDAWLKYFRSQHPTLLFKSSTQKQASNLSQAKIKNSKYNETFKTSKCVGASALMQLLKNYSRNCGIKTAISVGVVGLPNVGKSSLINSLRRMRACNVGATPGVTKTMQEVSLDSKIRIIDCPGVILPTKNESDAQASLRNAFKIEKLKDLITPVQAILEKVGKTELLSIYKVNDFGDVHEFLSLLALKNGRVKKGGSPDVDKAAVMVLRDWNIGKIKYCSYPPTPNDENYQLTSVVVGGFSKEFNFDELEEINNEALNSLSDEDDYDSSTENDSPTSEAQNNMQPGGVGERKSELLPSKMRVQKSSEPKTKLSDPKPKKQIENLSMLSLRKLQKKHTKKFKKEKRRNERKAEELTDDFEKFNLCIDSND</sequence>
<evidence type="ECO:0000256" key="2">
    <source>
        <dbReference type="ARBA" id="ARBA00022741"/>
    </source>
</evidence>
<dbReference type="FunFam" id="3.40.50.300:FF:000571">
    <property type="entry name" value="Guanine nucleotide-binding protein-like NSN1"/>
    <property type="match status" value="1"/>
</dbReference>
<keyword evidence="11" id="KW-1185">Reference proteome</keyword>
<feature type="region of interest" description="Disordered" evidence="8">
    <location>
        <begin position="502"/>
        <end position="521"/>
    </location>
</feature>
<feature type="compositionally biased region" description="Acidic residues" evidence="8">
    <location>
        <begin position="429"/>
        <end position="438"/>
    </location>
</feature>
<feature type="compositionally biased region" description="Basic residues" evidence="8">
    <location>
        <begin position="1"/>
        <end position="10"/>
    </location>
</feature>
<feature type="compositionally biased region" description="Basic and acidic residues" evidence="8">
    <location>
        <begin position="472"/>
        <end position="489"/>
    </location>
</feature>
<comment type="function">
    <text evidence="6">May play a role in regulating cellular proliferation.</text>
</comment>
<feature type="compositionally biased region" description="Polar residues" evidence="8">
    <location>
        <begin position="439"/>
        <end position="452"/>
    </location>
</feature>
<dbReference type="GO" id="GO:0005730">
    <property type="term" value="C:nucleolus"/>
    <property type="evidence" value="ECO:0007669"/>
    <property type="project" value="UniProtKB-SubCell"/>
</dbReference>
<feature type="domain" description="CP-type G" evidence="9">
    <location>
        <begin position="112"/>
        <end position="295"/>
    </location>
</feature>
<feature type="region of interest" description="Disordered" evidence="8">
    <location>
        <begin position="426"/>
        <end position="495"/>
    </location>
</feature>
<dbReference type="CDD" id="cd04178">
    <property type="entry name" value="Nucleostemin_like"/>
    <property type="match status" value="1"/>
</dbReference>
<feature type="compositionally biased region" description="Basic residues" evidence="8">
    <location>
        <begin position="502"/>
        <end position="512"/>
    </location>
</feature>
<dbReference type="InterPro" id="IPR050755">
    <property type="entry name" value="TRAFAC_YlqF/YawG_RiboMat"/>
</dbReference>
<dbReference type="Gene3D" id="3.40.50.300">
    <property type="entry name" value="P-loop containing nucleotide triphosphate hydrolases"/>
    <property type="match status" value="1"/>
</dbReference>
<dbReference type="InterPro" id="IPR006073">
    <property type="entry name" value="GTP-bd"/>
</dbReference>
<keyword evidence="4" id="KW-0342">GTP-binding</keyword>
<keyword evidence="3" id="KW-0175">Coiled coil</keyword>
<dbReference type="GO" id="GO:0051239">
    <property type="term" value="P:regulation of multicellular organismal process"/>
    <property type="evidence" value="ECO:0007669"/>
    <property type="project" value="UniProtKB-ARBA"/>
</dbReference>
<dbReference type="Proteomes" id="UP000326759">
    <property type="component" value="Unassembled WGS sequence"/>
</dbReference>
<evidence type="ECO:0000256" key="5">
    <source>
        <dbReference type="ARBA" id="ARBA00023242"/>
    </source>
</evidence>
<evidence type="ECO:0000313" key="10">
    <source>
        <dbReference type="EMBL" id="KAB7500050.1"/>
    </source>
</evidence>
<dbReference type="InterPro" id="IPR023179">
    <property type="entry name" value="GTP-bd_ortho_bundle_sf"/>
</dbReference>
<keyword evidence="5" id="KW-0539">Nucleus</keyword>
<evidence type="ECO:0000256" key="8">
    <source>
        <dbReference type="SAM" id="MobiDB-lite"/>
    </source>
</evidence>
<name>A0A5N5T4Z6_9CRUS</name>
<dbReference type="Pfam" id="PF01926">
    <property type="entry name" value="MMR_HSR1"/>
    <property type="match status" value="1"/>
</dbReference>
<evidence type="ECO:0000256" key="4">
    <source>
        <dbReference type="ARBA" id="ARBA00023134"/>
    </source>
</evidence>
<dbReference type="GO" id="GO:0005525">
    <property type="term" value="F:GTP binding"/>
    <property type="evidence" value="ECO:0007669"/>
    <property type="project" value="UniProtKB-KW"/>
</dbReference>
<evidence type="ECO:0000256" key="1">
    <source>
        <dbReference type="ARBA" id="ARBA00004604"/>
    </source>
</evidence>
<feature type="region of interest" description="Disordered" evidence="8">
    <location>
        <begin position="1"/>
        <end position="29"/>
    </location>
</feature>
<keyword evidence="2" id="KW-0547">Nucleotide-binding</keyword>
<dbReference type="SUPFAM" id="SSF52540">
    <property type="entry name" value="P-loop containing nucleoside triphosphate hydrolases"/>
    <property type="match status" value="1"/>
</dbReference>
<evidence type="ECO:0000256" key="3">
    <source>
        <dbReference type="ARBA" id="ARBA00023054"/>
    </source>
</evidence>
<dbReference type="PANTHER" id="PTHR11089:SF30">
    <property type="entry name" value="GUANINE NUCLEOTIDE-BINDING PROTEIN-LIKE 3 HOMOLOG"/>
    <property type="match status" value="1"/>
</dbReference>
<dbReference type="OrthoDB" id="444945at2759"/>
<evidence type="ECO:0000313" key="11">
    <source>
        <dbReference type="Proteomes" id="UP000326759"/>
    </source>
</evidence>
<dbReference type="PRINTS" id="PR00326">
    <property type="entry name" value="GTP1OBG"/>
</dbReference>
<dbReference type="EMBL" id="SEYY01015468">
    <property type="protein sequence ID" value="KAB7500050.1"/>
    <property type="molecule type" value="Genomic_DNA"/>
</dbReference>
<dbReference type="FunFam" id="1.10.1580.10:FF:000002">
    <property type="entry name" value="Guanine nucleotide-binding protein-like 3 (nucleolar)-like"/>
    <property type="match status" value="1"/>
</dbReference>
<organism evidence="10 11">
    <name type="scientific">Armadillidium nasatum</name>
    <dbReference type="NCBI Taxonomy" id="96803"/>
    <lineage>
        <taxon>Eukaryota</taxon>
        <taxon>Metazoa</taxon>
        <taxon>Ecdysozoa</taxon>
        <taxon>Arthropoda</taxon>
        <taxon>Crustacea</taxon>
        <taxon>Multicrustacea</taxon>
        <taxon>Malacostraca</taxon>
        <taxon>Eumalacostraca</taxon>
        <taxon>Peracarida</taxon>
        <taxon>Isopoda</taxon>
        <taxon>Oniscidea</taxon>
        <taxon>Crinocheta</taxon>
        <taxon>Armadillidiidae</taxon>
        <taxon>Armadillidium</taxon>
    </lineage>
</organism>
<dbReference type="InterPro" id="IPR030378">
    <property type="entry name" value="G_CP_dom"/>
</dbReference>
<proteinExistence type="predicted"/>
<comment type="caution">
    <text evidence="10">The sequence shown here is derived from an EMBL/GenBank/DDBJ whole genome shotgun (WGS) entry which is preliminary data.</text>
</comment>
<dbReference type="Gene3D" id="1.10.1580.10">
    <property type="match status" value="1"/>
</dbReference>
<evidence type="ECO:0000256" key="6">
    <source>
        <dbReference type="ARBA" id="ARBA00059892"/>
    </source>
</evidence>
<dbReference type="AlphaFoldDB" id="A0A5N5T4Z6"/>
<dbReference type="PANTHER" id="PTHR11089">
    <property type="entry name" value="GTP-BINDING PROTEIN-RELATED"/>
    <property type="match status" value="1"/>
</dbReference>
<reference evidence="10 11" key="1">
    <citation type="journal article" date="2019" name="PLoS Biol.">
        <title>Sex chromosomes control vertical transmission of feminizing Wolbachia symbionts in an isopod.</title>
        <authorList>
            <person name="Becking T."/>
            <person name="Chebbi M.A."/>
            <person name="Giraud I."/>
            <person name="Moumen B."/>
            <person name="Laverre T."/>
            <person name="Caubet Y."/>
            <person name="Peccoud J."/>
            <person name="Gilbert C."/>
            <person name="Cordaux R."/>
        </authorList>
    </citation>
    <scope>NUCLEOTIDE SEQUENCE [LARGE SCALE GENOMIC DNA]</scope>
    <source>
        <strain evidence="10">ANa2</strain>
        <tissue evidence="10">Whole body excluding digestive tract and cuticle</tissue>
    </source>
</reference>
<evidence type="ECO:0000259" key="9">
    <source>
        <dbReference type="PROSITE" id="PS51721"/>
    </source>
</evidence>
<dbReference type="GO" id="GO:0050793">
    <property type="term" value="P:regulation of developmental process"/>
    <property type="evidence" value="ECO:0007669"/>
    <property type="project" value="UniProtKB-ARBA"/>
</dbReference>
<protein>
    <recommendedName>
        <fullName evidence="7">Guanine nucleotide-binding protein-like 3 homolog</fullName>
    </recommendedName>
</protein>
<dbReference type="PROSITE" id="PS51721">
    <property type="entry name" value="G_CP"/>
    <property type="match status" value="1"/>
</dbReference>
<dbReference type="InterPro" id="IPR027417">
    <property type="entry name" value="P-loop_NTPase"/>
</dbReference>
<comment type="subcellular location">
    <subcellularLocation>
        <location evidence="1">Nucleus</location>
        <location evidence="1">Nucleolus</location>
    </subcellularLocation>
</comment>
<evidence type="ECO:0000256" key="7">
    <source>
        <dbReference type="ARBA" id="ARBA00069022"/>
    </source>
</evidence>